<dbReference type="AlphaFoldDB" id="A0A1I6SLM9"/>
<reference evidence="2" key="1">
    <citation type="submission" date="2016-10" db="EMBL/GenBank/DDBJ databases">
        <authorList>
            <person name="Varghese N."/>
            <person name="Submissions S."/>
        </authorList>
    </citation>
    <scope>NUCLEOTIDE SEQUENCE [LARGE SCALE GENOMIC DNA]</scope>
    <source>
        <strain evidence="2">DSM 45789</strain>
    </source>
</reference>
<gene>
    <name evidence="1" type="ORF">SAMN05444972_107186</name>
</gene>
<dbReference type="Proteomes" id="UP000198660">
    <property type="component" value="Unassembled WGS sequence"/>
</dbReference>
<name>A0A1I6SLM9_9BACL</name>
<sequence length="29" mass="3263">MVINSNIKAESKNHGIIMMEKIVGISEIY</sequence>
<protein>
    <submittedName>
        <fullName evidence="1">Uncharacterized protein</fullName>
    </submittedName>
</protein>
<dbReference type="EMBL" id="FPAA01000007">
    <property type="protein sequence ID" value="SFS77865.1"/>
    <property type="molecule type" value="Genomic_DNA"/>
</dbReference>
<evidence type="ECO:0000313" key="1">
    <source>
        <dbReference type="EMBL" id="SFS77865.1"/>
    </source>
</evidence>
<organism evidence="1 2">
    <name type="scientific">Marininema halotolerans</name>
    <dbReference type="NCBI Taxonomy" id="1155944"/>
    <lineage>
        <taxon>Bacteria</taxon>
        <taxon>Bacillati</taxon>
        <taxon>Bacillota</taxon>
        <taxon>Bacilli</taxon>
        <taxon>Bacillales</taxon>
        <taxon>Thermoactinomycetaceae</taxon>
        <taxon>Marininema</taxon>
    </lineage>
</organism>
<proteinExistence type="predicted"/>
<evidence type="ECO:0000313" key="2">
    <source>
        <dbReference type="Proteomes" id="UP000198660"/>
    </source>
</evidence>
<keyword evidence="2" id="KW-1185">Reference proteome</keyword>
<accession>A0A1I6SLM9</accession>